<dbReference type="AlphaFoldDB" id="A0A502HVH3"/>
<protein>
    <submittedName>
        <fullName evidence="1">Uncharacterized protein</fullName>
    </submittedName>
</protein>
<accession>A0A502HVH3</accession>
<reference evidence="1 2" key="1">
    <citation type="journal article" date="2019" name="Environ. Microbiol.">
        <title>Species interactions and distinct microbial communities in high Arctic permafrost affected cryosols are associated with the CH4 and CO2 gas fluxes.</title>
        <authorList>
            <person name="Altshuler I."/>
            <person name="Hamel J."/>
            <person name="Turney S."/>
            <person name="Magnuson E."/>
            <person name="Levesque R."/>
            <person name="Greer C."/>
            <person name="Whyte L.G."/>
        </authorList>
    </citation>
    <scope>NUCLEOTIDE SEQUENCE [LARGE SCALE GENOMIC DNA]</scope>
    <source>
        <strain evidence="1 2">OWC5</strain>
    </source>
</reference>
<comment type="caution">
    <text evidence="1">The sequence shown here is derived from an EMBL/GenBank/DDBJ whole genome shotgun (WGS) entry which is preliminary data.</text>
</comment>
<dbReference type="Proteomes" id="UP000320914">
    <property type="component" value="Unassembled WGS sequence"/>
</dbReference>
<evidence type="ECO:0000313" key="2">
    <source>
        <dbReference type="Proteomes" id="UP000320914"/>
    </source>
</evidence>
<sequence length="116" mass="12981">MTYELKEIRINSELLAPTILQAEGSIIYREAVKNGGTIRVPVISQARVGDILTVWLRAYGTWSTDLEFNEINLGKPLDVNVRYLSFSQGNSAVVSYSLQQGEDKLPSPETSYELKD</sequence>
<dbReference type="EMBL" id="RCZA01000013">
    <property type="protein sequence ID" value="TPG77833.1"/>
    <property type="molecule type" value="Genomic_DNA"/>
</dbReference>
<dbReference type="RefSeq" id="WP_140682201.1">
    <property type="nucleotide sequence ID" value="NZ_RCZA01000013.1"/>
</dbReference>
<evidence type="ECO:0000313" key="1">
    <source>
        <dbReference type="EMBL" id="TPG77833.1"/>
    </source>
</evidence>
<gene>
    <name evidence="1" type="ORF">EAH74_26310</name>
</gene>
<organism evidence="1 2">
    <name type="scientific">Pseudomonas mandelii</name>
    <dbReference type="NCBI Taxonomy" id="75612"/>
    <lineage>
        <taxon>Bacteria</taxon>
        <taxon>Pseudomonadati</taxon>
        <taxon>Pseudomonadota</taxon>
        <taxon>Gammaproteobacteria</taxon>
        <taxon>Pseudomonadales</taxon>
        <taxon>Pseudomonadaceae</taxon>
        <taxon>Pseudomonas</taxon>
    </lineage>
</organism>
<proteinExistence type="predicted"/>
<name>A0A502HVH3_9PSED</name>